<organism evidence="1 2">
    <name type="scientific">Pseudocitrobacter corydidari</name>
    <dbReference type="NCBI Taxonomy" id="2891570"/>
    <lineage>
        <taxon>Bacteria</taxon>
        <taxon>Pseudomonadati</taxon>
        <taxon>Pseudomonadota</taxon>
        <taxon>Gammaproteobacteria</taxon>
        <taxon>Enterobacterales</taxon>
        <taxon>Enterobacteriaceae</taxon>
        <taxon>Pseudocitrobacter</taxon>
    </lineage>
</organism>
<dbReference type="RefSeq" id="WP_231828194.1">
    <property type="nucleotide sequence ID" value="NZ_CP087880.1"/>
</dbReference>
<name>A0ABY3S5W3_9ENTR</name>
<protein>
    <recommendedName>
        <fullName evidence="3">DUF3828 domain-containing protein</fullName>
    </recommendedName>
</protein>
<reference evidence="1 2" key="1">
    <citation type="journal article" date="2022" name="Int. J. Syst. Evol. Microbiol.">
        <title>Pseudocitrobacter corydidari sp. nov., isolated from the Asian emerald cockroach Corydidarum magnifica.</title>
        <authorList>
            <person name="Guzman J."/>
            <person name="Poehlein A."/>
            <person name="Glaeser S.P."/>
            <person name="Schwengers O."/>
            <person name="Blom J."/>
            <person name="Hollensteiner J."/>
            <person name="Kampfer P."/>
            <person name="Vilcinskas A."/>
        </authorList>
    </citation>
    <scope>NUCLEOTIDE SEQUENCE [LARGE SCALE GENOMIC DNA]</scope>
    <source>
        <strain evidence="1">G163CM</strain>
    </source>
</reference>
<evidence type="ECO:0000313" key="2">
    <source>
        <dbReference type="Proteomes" id="UP001199659"/>
    </source>
</evidence>
<gene>
    <name evidence="1" type="ORF">G163CM_21950</name>
</gene>
<sequence length="318" mass="36625">MEWFYSLFCRVGLILFIGVMSVPVLAESTLTAKDEQQIRQLMFRWNDALNKTPDAQPQFLYSSKVMWYGRSLSIQQVLAQEQAYLAKNKGYFQEIISTLNIHPVEQADNLFEVSFVKRAGLTLDTSKNYPQEMRVVKEAQGWRIVSETDGITRANQSKEERTDIARGKFDGQKLSYVWMTEEDPRTGKACQPYNACDCALWSSDFWVQPVKIPRCLANTVETLSHLDDSGRDRVVVSPEWWSSNSRLVHVYDIQQGQWIRVLPVIDKNLNIQEAVRAADIVQRSAEHPGQVNVTRAVWDEENEVTKTEVVTQTLWELK</sequence>
<evidence type="ECO:0000313" key="1">
    <source>
        <dbReference type="EMBL" id="UGS41479.1"/>
    </source>
</evidence>
<keyword evidence="2" id="KW-1185">Reference proteome</keyword>
<accession>A0ABY3S5W3</accession>
<evidence type="ECO:0008006" key="3">
    <source>
        <dbReference type="Google" id="ProtNLM"/>
    </source>
</evidence>
<dbReference type="EMBL" id="CP087880">
    <property type="protein sequence ID" value="UGS41479.1"/>
    <property type="molecule type" value="Genomic_DNA"/>
</dbReference>
<proteinExistence type="predicted"/>
<dbReference type="Proteomes" id="UP001199659">
    <property type="component" value="Chromosome"/>
</dbReference>